<reference evidence="2 7" key="1">
    <citation type="journal article" date="2019" name="Nat. Ecol. Evol.">
        <title>Megaphylogeny resolves global patterns of mushroom evolution.</title>
        <authorList>
            <person name="Varga T."/>
            <person name="Krizsan K."/>
            <person name="Foldi C."/>
            <person name="Dima B."/>
            <person name="Sanchez-Garcia M."/>
            <person name="Sanchez-Ramirez S."/>
            <person name="Szollosi G.J."/>
            <person name="Szarkandi J.G."/>
            <person name="Papp V."/>
            <person name="Albert L."/>
            <person name="Andreopoulos W."/>
            <person name="Angelini C."/>
            <person name="Antonin V."/>
            <person name="Barry K.W."/>
            <person name="Bougher N.L."/>
            <person name="Buchanan P."/>
            <person name="Buyck B."/>
            <person name="Bense V."/>
            <person name="Catcheside P."/>
            <person name="Chovatia M."/>
            <person name="Cooper J."/>
            <person name="Damon W."/>
            <person name="Desjardin D."/>
            <person name="Finy P."/>
            <person name="Geml J."/>
            <person name="Haridas S."/>
            <person name="Hughes K."/>
            <person name="Justo A."/>
            <person name="Karasinski D."/>
            <person name="Kautmanova I."/>
            <person name="Kiss B."/>
            <person name="Kocsube S."/>
            <person name="Kotiranta H."/>
            <person name="LaButti K.M."/>
            <person name="Lechner B.E."/>
            <person name="Liimatainen K."/>
            <person name="Lipzen A."/>
            <person name="Lukacs Z."/>
            <person name="Mihaltcheva S."/>
            <person name="Morgado L.N."/>
            <person name="Niskanen T."/>
            <person name="Noordeloos M.E."/>
            <person name="Ohm R.A."/>
            <person name="Ortiz-Santana B."/>
            <person name="Ovrebo C."/>
            <person name="Racz N."/>
            <person name="Riley R."/>
            <person name="Savchenko A."/>
            <person name="Shiryaev A."/>
            <person name="Soop K."/>
            <person name="Spirin V."/>
            <person name="Szebenyi C."/>
            <person name="Tomsovsky M."/>
            <person name="Tulloss R.E."/>
            <person name="Uehling J."/>
            <person name="Grigoriev I.V."/>
            <person name="Vagvolgyi C."/>
            <person name="Papp T."/>
            <person name="Martin F.M."/>
            <person name="Miettinen O."/>
            <person name="Hibbett D.S."/>
            <person name="Nagy L.G."/>
        </authorList>
    </citation>
    <scope>NUCLEOTIDE SEQUENCE [LARGE SCALE GENOMIC DNA]</scope>
    <source>
        <strain evidence="2 7">FP101781</strain>
    </source>
</reference>
<evidence type="ECO:0000313" key="3">
    <source>
        <dbReference type="EMBL" id="TEB22897.1"/>
    </source>
</evidence>
<organism evidence="2 7">
    <name type="scientific">Coprinellus micaceus</name>
    <name type="common">Glistening ink-cap mushroom</name>
    <name type="synonym">Coprinus micaceus</name>
    <dbReference type="NCBI Taxonomy" id="71717"/>
    <lineage>
        <taxon>Eukaryota</taxon>
        <taxon>Fungi</taxon>
        <taxon>Dikarya</taxon>
        <taxon>Basidiomycota</taxon>
        <taxon>Agaricomycotina</taxon>
        <taxon>Agaricomycetes</taxon>
        <taxon>Agaricomycetidae</taxon>
        <taxon>Agaricales</taxon>
        <taxon>Agaricineae</taxon>
        <taxon>Psathyrellaceae</taxon>
        <taxon>Coprinellus</taxon>
    </lineage>
</organism>
<dbReference type="EMBL" id="QPFP01000089">
    <property type="protein sequence ID" value="TEB22577.1"/>
    <property type="molecule type" value="Genomic_DNA"/>
</dbReference>
<gene>
    <name evidence="6" type="ORF">FA13DRAFT_1633542</name>
    <name evidence="4" type="ORF">FA13DRAFT_1639334</name>
    <name evidence="5" type="ORF">FA13DRAFT_1639365</name>
    <name evidence="3" type="ORF">FA13DRAFT_1640681</name>
    <name evidence="2" type="ORF">FA13DRAFT_1641148</name>
    <name evidence="1" type="ORF">FA13DRAFT_1653611</name>
</gene>
<evidence type="ECO:0000313" key="4">
    <source>
        <dbReference type="EMBL" id="TEB23918.1"/>
    </source>
</evidence>
<dbReference type="AlphaFoldDB" id="A0A4Y7SL01"/>
<comment type="caution">
    <text evidence="2">The sequence shown here is derived from an EMBL/GenBank/DDBJ whole genome shotgun (WGS) entry which is preliminary data.</text>
</comment>
<dbReference type="EMBL" id="QPFP01000084">
    <property type="protein sequence ID" value="TEB22897.1"/>
    <property type="molecule type" value="Genomic_DNA"/>
</dbReference>
<dbReference type="Proteomes" id="UP000298030">
    <property type="component" value="Unassembled WGS sequence"/>
</dbReference>
<evidence type="ECO:0000313" key="5">
    <source>
        <dbReference type="EMBL" id="TEB23940.1"/>
    </source>
</evidence>
<evidence type="ECO:0000313" key="6">
    <source>
        <dbReference type="EMBL" id="TEB28243.1"/>
    </source>
</evidence>
<dbReference type="EMBL" id="QPFP01000509">
    <property type="protein sequence ID" value="TEB09327.1"/>
    <property type="molecule type" value="Genomic_DNA"/>
</dbReference>
<proteinExistence type="predicted"/>
<protein>
    <recommendedName>
        <fullName evidence="8">HAT C-terminal dimerisation domain-containing protein</fullName>
    </recommendedName>
</protein>
<evidence type="ECO:0000313" key="1">
    <source>
        <dbReference type="EMBL" id="TEB09327.1"/>
    </source>
</evidence>
<evidence type="ECO:0000313" key="2">
    <source>
        <dbReference type="EMBL" id="TEB22577.1"/>
    </source>
</evidence>
<keyword evidence="7" id="KW-1185">Reference proteome</keyword>
<dbReference type="OrthoDB" id="3268424at2759"/>
<accession>A0A4Y7SL01</accession>
<name>A0A4Y7SL01_COPMI</name>
<sequence>MGLDFCSTPASSVDAERAFSVGRRQVNFMQHNTSANTFKAKMALGSWYDQPFFPKIQRLSSVIEKKPASETFEEFSFDSSSDSE</sequence>
<evidence type="ECO:0000313" key="7">
    <source>
        <dbReference type="Proteomes" id="UP000298030"/>
    </source>
</evidence>
<evidence type="ECO:0008006" key="8">
    <source>
        <dbReference type="Google" id="ProtNLM"/>
    </source>
</evidence>
<dbReference type="EMBL" id="QPFP01000072">
    <property type="protein sequence ID" value="TEB23940.1"/>
    <property type="molecule type" value="Genomic_DNA"/>
</dbReference>
<dbReference type="EMBL" id="QPFP01000072">
    <property type="protein sequence ID" value="TEB23918.1"/>
    <property type="molecule type" value="Genomic_DNA"/>
</dbReference>
<dbReference type="EMBL" id="QPFP01000034">
    <property type="protein sequence ID" value="TEB28243.1"/>
    <property type="molecule type" value="Genomic_DNA"/>
</dbReference>